<dbReference type="EMBL" id="CZBM01000026">
    <property type="protein sequence ID" value="CUQ55671.1"/>
    <property type="molecule type" value="Genomic_DNA"/>
</dbReference>
<reference evidence="1 2" key="1">
    <citation type="submission" date="2015-09" db="EMBL/GenBank/DDBJ databases">
        <authorList>
            <consortium name="Pathogen Informatics"/>
        </authorList>
    </citation>
    <scope>NUCLEOTIDE SEQUENCE [LARGE SCALE GENOMIC DNA]</scope>
    <source>
        <strain evidence="1 2">2789STDY5834948</strain>
    </source>
</reference>
<dbReference type="InterPro" id="IPR021109">
    <property type="entry name" value="Peptidase_aspartic_dom_sf"/>
</dbReference>
<dbReference type="CDD" id="cd05483">
    <property type="entry name" value="retropepsin_like_bacteria"/>
    <property type="match status" value="1"/>
</dbReference>
<dbReference type="AlphaFoldDB" id="A0A174XCF1"/>
<accession>A0A174XCF1</accession>
<dbReference type="GO" id="GO:0008233">
    <property type="term" value="F:peptidase activity"/>
    <property type="evidence" value="ECO:0007669"/>
    <property type="project" value="UniProtKB-KW"/>
</dbReference>
<proteinExistence type="predicted"/>
<dbReference type="Gene3D" id="2.40.70.10">
    <property type="entry name" value="Acid Proteases"/>
    <property type="match status" value="1"/>
</dbReference>
<dbReference type="Proteomes" id="UP000095332">
    <property type="component" value="Unassembled WGS sequence"/>
</dbReference>
<dbReference type="GO" id="GO:0006508">
    <property type="term" value="P:proteolysis"/>
    <property type="evidence" value="ECO:0007669"/>
    <property type="project" value="UniProtKB-KW"/>
</dbReference>
<keyword evidence="1" id="KW-0378">Hydrolase</keyword>
<keyword evidence="1" id="KW-0645">Protease</keyword>
<dbReference type="Pfam" id="PF13975">
    <property type="entry name" value="gag-asp_proteas"/>
    <property type="match status" value="1"/>
</dbReference>
<name>A0A174XCF1_PARDI</name>
<evidence type="ECO:0000313" key="1">
    <source>
        <dbReference type="EMBL" id="CUQ55671.1"/>
    </source>
</evidence>
<gene>
    <name evidence="1" type="ORF">ERS852560_04184</name>
</gene>
<organism evidence="1 2">
    <name type="scientific">Parabacteroides distasonis</name>
    <dbReference type="NCBI Taxonomy" id="823"/>
    <lineage>
        <taxon>Bacteria</taxon>
        <taxon>Pseudomonadati</taxon>
        <taxon>Bacteroidota</taxon>
        <taxon>Bacteroidia</taxon>
        <taxon>Bacteroidales</taxon>
        <taxon>Tannerellaceae</taxon>
        <taxon>Parabacteroides</taxon>
    </lineage>
</organism>
<evidence type="ECO:0000313" key="2">
    <source>
        <dbReference type="Proteomes" id="UP000095332"/>
    </source>
</evidence>
<protein>
    <submittedName>
        <fullName evidence="1">Predicted aspartyl protease</fullName>
    </submittedName>
</protein>
<dbReference type="InterPro" id="IPR034122">
    <property type="entry name" value="Retropepsin-like_bacterial"/>
</dbReference>
<sequence length="190" mass="20893">MSLLNNYVIDMMRFKAKYICLIAILLCSCGGNKKSNKEKFDPNIWTDNFTYEQTSTSEDETISIPYVEKNGVKYIAVKINGGPTFDMIVDTGCSGVLISIKEAQYLAQSGLLTEDDYRGNALSSIADGSIVENMVFNIKEMIIGGKIVCSDVDVTVSNNISAPMLLGNGVFDRISSFSIDNANKQIIFHL</sequence>